<gene>
    <name evidence="1" type="ORF">ENH87_07180</name>
</gene>
<dbReference type="Pfam" id="PF07920">
    <property type="entry name" value="DUF1684"/>
    <property type="match status" value="1"/>
</dbReference>
<sequence length="225" mass="25929">MNHNYMTKATTYLVLAVILLSAGCKEKKKYHDVRKDKAIEAPTDALADILKFQKELNQEFKDPEESPLPDRYRKNFETLDFFAPDTTYVVDAKFVRTPESLPFLMPTTTDRTSKEVVYGIVHFELNGKQRQLEVYQNEELMKKEGYLDYLFLPFTDETNDTETYAGGRYIDLRIPDSDVIRIDFNKAYNPYCAYNKKYSCPIVPGVNALDTEVRAGVKAFAPEGK</sequence>
<dbReference type="AlphaFoldDB" id="A0A831VMH9"/>
<organism evidence="1">
    <name type="scientific">Pricia antarctica</name>
    <dbReference type="NCBI Taxonomy" id="641691"/>
    <lineage>
        <taxon>Bacteria</taxon>
        <taxon>Pseudomonadati</taxon>
        <taxon>Bacteroidota</taxon>
        <taxon>Flavobacteriia</taxon>
        <taxon>Flavobacteriales</taxon>
        <taxon>Flavobacteriaceae</taxon>
        <taxon>Pricia</taxon>
    </lineage>
</organism>
<protein>
    <submittedName>
        <fullName evidence="1">DUF1684 domain-containing protein</fullName>
    </submittedName>
</protein>
<dbReference type="PANTHER" id="PTHR41913">
    <property type="entry name" value="DUF1684 DOMAIN-CONTAINING PROTEIN"/>
    <property type="match status" value="1"/>
</dbReference>
<dbReference type="Proteomes" id="UP000886191">
    <property type="component" value="Unassembled WGS sequence"/>
</dbReference>
<reference evidence="1" key="1">
    <citation type="journal article" date="2020" name="mSystems">
        <title>Genome- and Community-Level Interaction Insights into Carbon Utilization and Element Cycling Functions of Hydrothermarchaeota in Hydrothermal Sediment.</title>
        <authorList>
            <person name="Zhou Z."/>
            <person name="Liu Y."/>
            <person name="Xu W."/>
            <person name="Pan J."/>
            <person name="Luo Z.H."/>
            <person name="Li M."/>
        </authorList>
    </citation>
    <scope>NUCLEOTIDE SEQUENCE [LARGE SCALE GENOMIC DNA]</scope>
    <source>
        <strain evidence="1">HyVt-345</strain>
    </source>
</reference>
<evidence type="ECO:0000313" key="1">
    <source>
        <dbReference type="EMBL" id="HEA20685.1"/>
    </source>
</evidence>
<dbReference type="InterPro" id="IPR012467">
    <property type="entry name" value="DUF1684"/>
</dbReference>
<name>A0A831VMH9_9FLAO</name>
<dbReference type="PANTHER" id="PTHR41913:SF1">
    <property type="entry name" value="DUF1684 DOMAIN-CONTAINING PROTEIN"/>
    <property type="match status" value="1"/>
</dbReference>
<proteinExistence type="predicted"/>
<dbReference type="EMBL" id="DRGL01000024">
    <property type="protein sequence ID" value="HEA20685.1"/>
    <property type="molecule type" value="Genomic_DNA"/>
</dbReference>
<comment type="caution">
    <text evidence="1">The sequence shown here is derived from an EMBL/GenBank/DDBJ whole genome shotgun (WGS) entry which is preliminary data.</text>
</comment>
<accession>A0A831VMH9</accession>